<dbReference type="SUPFAM" id="SSF50621">
    <property type="entry name" value="Alanine racemase C-terminal domain-like"/>
    <property type="match status" value="1"/>
</dbReference>
<dbReference type="STRING" id="28181.BEN30_05980"/>
<feature type="domain" description="Alanine racemase C-terminal" evidence="9">
    <location>
        <begin position="249"/>
        <end position="375"/>
    </location>
</feature>
<gene>
    <name evidence="10" type="ORF">BEN30_05980</name>
</gene>
<evidence type="ECO:0000313" key="11">
    <source>
        <dbReference type="Proteomes" id="UP000095347"/>
    </source>
</evidence>
<keyword evidence="5 6" id="KW-0413">Isomerase</keyword>
<dbReference type="NCBIfam" id="TIGR00492">
    <property type="entry name" value="alr"/>
    <property type="match status" value="1"/>
</dbReference>
<evidence type="ECO:0000259" key="9">
    <source>
        <dbReference type="SMART" id="SM01005"/>
    </source>
</evidence>
<comment type="function">
    <text evidence="6">Catalyzes the interconversion of L-alanine and D-alanine. May also act on other amino acids.</text>
</comment>
<dbReference type="SMART" id="SM01005">
    <property type="entry name" value="Ala_racemase_C"/>
    <property type="match status" value="1"/>
</dbReference>
<dbReference type="Pfam" id="PF01168">
    <property type="entry name" value="Ala_racemase_N"/>
    <property type="match status" value="1"/>
</dbReference>
<dbReference type="RefSeq" id="WP_069957141.1">
    <property type="nucleotide sequence ID" value="NZ_MCGG01000013.1"/>
</dbReference>
<evidence type="ECO:0000256" key="1">
    <source>
        <dbReference type="ARBA" id="ARBA00000316"/>
    </source>
</evidence>
<dbReference type="CDD" id="cd00430">
    <property type="entry name" value="PLPDE_III_AR"/>
    <property type="match status" value="1"/>
</dbReference>
<evidence type="ECO:0000256" key="8">
    <source>
        <dbReference type="PIRSR" id="PIRSR600821-52"/>
    </source>
</evidence>
<feature type="modified residue" description="N6-(pyridoxal phosphate)lysine" evidence="6 7">
    <location>
        <position position="49"/>
    </location>
</feature>
<keyword evidence="11" id="KW-1185">Reference proteome</keyword>
<evidence type="ECO:0000256" key="6">
    <source>
        <dbReference type="HAMAP-Rule" id="MF_01201"/>
    </source>
</evidence>
<dbReference type="PANTHER" id="PTHR30511:SF0">
    <property type="entry name" value="ALANINE RACEMASE, CATABOLIC-RELATED"/>
    <property type="match status" value="1"/>
</dbReference>
<sequence>MTVTVPTLLNTPEARRAGAILTIDLEALKSNWRTLAAQAPTADCAAVVKASAYGIDDGHAARALSDAGCKTFFVASIDEGIRLRSVLGGDRAVHILNGLMDGAERDFSEHNLIPVLNSLDEIDAWYAFCTAAGKTLACDVHIDTGMSRLGLPHDELRRLVEDENRLSHLNLDILISHLAIAEEPDEPMNMAQVAIFELTRELLNPPRASLANSSGIFLGAEFHYDVVRPGVALYGVNPTPHEPNPMAQVVRLQGKILQVRTIDTPQTVGYGATYTAQGATRVATLSVGYADGYHRSASNRGMAYIGEHPAPLVGRVSMDLITIDVSNVPEALCRPGMLADLIGPHNPVDDVAERAGTIGYEVLTNLGARYHRVYVG</sequence>
<keyword evidence="4 6" id="KW-0663">Pyridoxal phosphate</keyword>
<feature type="active site" description="Proton acceptor; specific for D-alanine" evidence="6">
    <location>
        <position position="49"/>
    </location>
</feature>
<comment type="similarity">
    <text evidence="6">Belongs to the alanine racemase family.</text>
</comment>
<dbReference type="GO" id="GO:0030170">
    <property type="term" value="F:pyridoxal phosphate binding"/>
    <property type="evidence" value="ECO:0007669"/>
    <property type="project" value="UniProtKB-UniRule"/>
</dbReference>
<comment type="pathway">
    <text evidence="6">Amino-acid biosynthesis; D-alanine biosynthesis; D-alanine from L-alanine: step 1/1.</text>
</comment>
<evidence type="ECO:0000256" key="4">
    <source>
        <dbReference type="ARBA" id="ARBA00022898"/>
    </source>
</evidence>
<evidence type="ECO:0000256" key="5">
    <source>
        <dbReference type="ARBA" id="ARBA00023235"/>
    </source>
</evidence>
<dbReference type="InterPro" id="IPR009006">
    <property type="entry name" value="Ala_racemase/Decarboxylase_C"/>
</dbReference>
<dbReference type="GO" id="GO:0008784">
    <property type="term" value="F:alanine racemase activity"/>
    <property type="evidence" value="ECO:0007669"/>
    <property type="project" value="UniProtKB-UniRule"/>
</dbReference>
<dbReference type="InterPro" id="IPR029066">
    <property type="entry name" value="PLP-binding_barrel"/>
</dbReference>
<comment type="caution">
    <text evidence="10">The sequence shown here is derived from an EMBL/GenBank/DDBJ whole genome shotgun (WGS) entry which is preliminary data.</text>
</comment>
<name>A0A1E5Q9T0_9PROT</name>
<dbReference type="Pfam" id="PF00842">
    <property type="entry name" value="Ala_racemase_C"/>
    <property type="match status" value="1"/>
</dbReference>
<dbReference type="InterPro" id="IPR000821">
    <property type="entry name" value="Ala_racemase"/>
</dbReference>
<feature type="binding site" evidence="6 8">
    <location>
        <position position="148"/>
    </location>
    <ligand>
        <name>substrate</name>
    </ligand>
</feature>
<protein>
    <recommendedName>
        <fullName evidence="3 6">Alanine racemase</fullName>
        <ecNumber evidence="3 6">5.1.1.1</ecNumber>
    </recommendedName>
</protein>
<evidence type="ECO:0000313" key="10">
    <source>
        <dbReference type="EMBL" id="OEJ68479.1"/>
    </source>
</evidence>
<organism evidence="10 11">
    <name type="scientific">Magnetovibrio blakemorei</name>
    <dbReference type="NCBI Taxonomy" id="28181"/>
    <lineage>
        <taxon>Bacteria</taxon>
        <taxon>Pseudomonadati</taxon>
        <taxon>Pseudomonadota</taxon>
        <taxon>Alphaproteobacteria</taxon>
        <taxon>Rhodospirillales</taxon>
        <taxon>Magnetovibrionaceae</taxon>
        <taxon>Magnetovibrio</taxon>
    </lineage>
</organism>
<comment type="catalytic activity">
    <reaction evidence="1 6">
        <text>L-alanine = D-alanine</text>
        <dbReference type="Rhea" id="RHEA:20249"/>
        <dbReference type="ChEBI" id="CHEBI:57416"/>
        <dbReference type="ChEBI" id="CHEBI:57972"/>
        <dbReference type="EC" id="5.1.1.1"/>
    </reaction>
</comment>
<dbReference type="EMBL" id="MCGG01000013">
    <property type="protein sequence ID" value="OEJ68479.1"/>
    <property type="molecule type" value="Genomic_DNA"/>
</dbReference>
<evidence type="ECO:0000256" key="7">
    <source>
        <dbReference type="PIRSR" id="PIRSR600821-50"/>
    </source>
</evidence>
<dbReference type="SUPFAM" id="SSF51419">
    <property type="entry name" value="PLP-binding barrel"/>
    <property type="match status" value="1"/>
</dbReference>
<feature type="binding site" evidence="6 8">
    <location>
        <position position="318"/>
    </location>
    <ligand>
        <name>substrate</name>
    </ligand>
</feature>
<dbReference type="PRINTS" id="PR00992">
    <property type="entry name" value="ALARACEMASE"/>
</dbReference>
<accession>A0A1E5Q9T0</accession>
<dbReference type="InterPro" id="IPR001608">
    <property type="entry name" value="Ala_racemase_N"/>
</dbReference>
<dbReference type="GO" id="GO:0005829">
    <property type="term" value="C:cytosol"/>
    <property type="evidence" value="ECO:0007669"/>
    <property type="project" value="TreeGrafter"/>
</dbReference>
<dbReference type="InterPro" id="IPR011079">
    <property type="entry name" value="Ala_racemase_C"/>
</dbReference>
<dbReference type="GO" id="GO:0030632">
    <property type="term" value="P:D-alanine biosynthetic process"/>
    <property type="evidence" value="ECO:0007669"/>
    <property type="project" value="UniProtKB-UniRule"/>
</dbReference>
<feature type="active site" description="Proton acceptor; specific for L-alanine" evidence="6">
    <location>
        <position position="270"/>
    </location>
</feature>
<dbReference type="EC" id="5.1.1.1" evidence="3 6"/>
<evidence type="ECO:0000256" key="2">
    <source>
        <dbReference type="ARBA" id="ARBA00001933"/>
    </source>
</evidence>
<dbReference type="PANTHER" id="PTHR30511">
    <property type="entry name" value="ALANINE RACEMASE"/>
    <property type="match status" value="1"/>
</dbReference>
<reference evidence="11" key="1">
    <citation type="submission" date="2016-07" db="EMBL/GenBank/DDBJ databases">
        <authorList>
            <person name="Florea S."/>
            <person name="Webb J.S."/>
            <person name="Jaromczyk J."/>
            <person name="Schardl C.L."/>
        </authorList>
    </citation>
    <scope>NUCLEOTIDE SEQUENCE [LARGE SCALE GENOMIC DNA]</scope>
    <source>
        <strain evidence="11">MV-1</strain>
    </source>
</reference>
<evidence type="ECO:0000256" key="3">
    <source>
        <dbReference type="ARBA" id="ARBA00013089"/>
    </source>
</evidence>
<dbReference type="Gene3D" id="3.20.20.10">
    <property type="entry name" value="Alanine racemase"/>
    <property type="match status" value="1"/>
</dbReference>
<dbReference type="UniPathway" id="UPA00042">
    <property type="reaction ID" value="UER00497"/>
</dbReference>
<dbReference type="Gene3D" id="2.40.37.10">
    <property type="entry name" value="Lyase, Ornithine Decarboxylase, Chain A, domain 1"/>
    <property type="match status" value="1"/>
</dbReference>
<dbReference type="Proteomes" id="UP000095347">
    <property type="component" value="Unassembled WGS sequence"/>
</dbReference>
<proteinExistence type="inferred from homology"/>
<comment type="cofactor">
    <cofactor evidence="2 6 7">
        <name>pyridoxal 5'-phosphate</name>
        <dbReference type="ChEBI" id="CHEBI:597326"/>
    </cofactor>
</comment>
<dbReference type="HAMAP" id="MF_01201">
    <property type="entry name" value="Ala_racemase"/>
    <property type="match status" value="1"/>
</dbReference>
<dbReference type="AlphaFoldDB" id="A0A1E5Q9T0"/>
<dbReference type="OrthoDB" id="9813814at2"/>